<name>A0A9W6MC63_9ACTN</name>
<keyword evidence="3" id="KW-1185">Reference proteome</keyword>
<dbReference type="Proteomes" id="UP001143474">
    <property type="component" value="Unassembled WGS sequence"/>
</dbReference>
<dbReference type="EMBL" id="BSEV01000003">
    <property type="protein sequence ID" value="GLK08846.1"/>
    <property type="molecule type" value="Genomic_DNA"/>
</dbReference>
<comment type="caution">
    <text evidence="2">The sequence shown here is derived from an EMBL/GenBank/DDBJ whole genome shotgun (WGS) entry which is preliminary data.</text>
</comment>
<evidence type="ECO:0000313" key="3">
    <source>
        <dbReference type="Proteomes" id="UP001143474"/>
    </source>
</evidence>
<protein>
    <submittedName>
        <fullName evidence="2">Uncharacterized protein</fullName>
    </submittedName>
</protein>
<proteinExistence type="predicted"/>
<feature type="compositionally biased region" description="Acidic residues" evidence="1">
    <location>
        <begin position="36"/>
        <end position="45"/>
    </location>
</feature>
<feature type="compositionally biased region" description="Basic and acidic residues" evidence="1">
    <location>
        <begin position="1"/>
        <end position="35"/>
    </location>
</feature>
<reference evidence="2" key="1">
    <citation type="journal article" date="2014" name="Int. J. Syst. Evol. Microbiol.">
        <title>Complete genome sequence of Corynebacterium casei LMG S-19264T (=DSM 44701T), isolated from a smear-ripened cheese.</title>
        <authorList>
            <consortium name="US DOE Joint Genome Institute (JGI-PGF)"/>
            <person name="Walter F."/>
            <person name="Albersmeier A."/>
            <person name="Kalinowski J."/>
            <person name="Ruckert C."/>
        </authorList>
    </citation>
    <scope>NUCLEOTIDE SEQUENCE</scope>
    <source>
        <strain evidence="2">VKM Ac-2007</strain>
    </source>
</reference>
<gene>
    <name evidence="2" type="ORF">GCM10017600_22510</name>
</gene>
<sequence length="66" mass="7494">MRILKRQHDGGEERSQPRAYQRDHPCGRSAFRPEEDSQADPQDEEQPAKDYETTGSTATGSLYAIQ</sequence>
<organism evidence="2 3">
    <name type="scientific">Streptosporangium carneum</name>
    <dbReference type="NCBI Taxonomy" id="47481"/>
    <lineage>
        <taxon>Bacteria</taxon>
        <taxon>Bacillati</taxon>
        <taxon>Actinomycetota</taxon>
        <taxon>Actinomycetes</taxon>
        <taxon>Streptosporangiales</taxon>
        <taxon>Streptosporangiaceae</taxon>
        <taxon>Streptosporangium</taxon>
    </lineage>
</organism>
<evidence type="ECO:0000256" key="1">
    <source>
        <dbReference type="SAM" id="MobiDB-lite"/>
    </source>
</evidence>
<evidence type="ECO:0000313" key="2">
    <source>
        <dbReference type="EMBL" id="GLK08846.1"/>
    </source>
</evidence>
<accession>A0A9W6MC63</accession>
<feature type="region of interest" description="Disordered" evidence="1">
    <location>
        <begin position="1"/>
        <end position="66"/>
    </location>
</feature>
<dbReference type="AlphaFoldDB" id="A0A9W6MC63"/>
<reference evidence="2" key="2">
    <citation type="submission" date="2023-01" db="EMBL/GenBank/DDBJ databases">
        <authorList>
            <person name="Sun Q."/>
            <person name="Evtushenko L."/>
        </authorList>
    </citation>
    <scope>NUCLEOTIDE SEQUENCE</scope>
    <source>
        <strain evidence="2">VKM Ac-2007</strain>
    </source>
</reference>